<feature type="chain" id="PRO_5013337729" evidence="1">
    <location>
        <begin position="22"/>
        <end position="197"/>
    </location>
</feature>
<keyword evidence="3" id="KW-1185">Reference proteome</keyword>
<name>A0A1N7JSD0_9GAMM</name>
<dbReference type="SUPFAM" id="SSF56925">
    <property type="entry name" value="OMPA-like"/>
    <property type="match status" value="1"/>
</dbReference>
<feature type="signal peptide" evidence="1">
    <location>
        <begin position="1"/>
        <end position="21"/>
    </location>
</feature>
<reference evidence="3" key="1">
    <citation type="submission" date="2017-01" db="EMBL/GenBank/DDBJ databases">
        <authorList>
            <person name="Varghese N."/>
            <person name="Submissions S."/>
        </authorList>
    </citation>
    <scope>NUCLEOTIDE SEQUENCE [LARGE SCALE GENOMIC DNA]</scope>
    <source>
        <strain evidence="3">DSM 24913</strain>
    </source>
</reference>
<keyword evidence="1" id="KW-0732">Signal</keyword>
<gene>
    <name evidence="2" type="ORF">SAMN05421686_102168</name>
</gene>
<accession>A0A1N7JSD0</accession>
<dbReference type="EMBL" id="FTOH01000002">
    <property type="protein sequence ID" value="SIS52114.1"/>
    <property type="molecule type" value="Genomic_DNA"/>
</dbReference>
<evidence type="ECO:0000313" key="3">
    <source>
        <dbReference type="Proteomes" id="UP000185639"/>
    </source>
</evidence>
<evidence type="ECO:0000256" key="1">
    <source>
        <dbReference type="SAM" id="SignalP"/>
    </source>
</evidence>
<sequence>MKKLTLAAALSALVLTLPATAKDLPQGTIAVSGTTNGELGFTTTEIDEFDAEYDTTVLNINLDARYFIQDNIAIGLGYSLDSTETEYEGGFEEEDTTVFLSPGVFYNLSLDEENSVILGAEFGFGSQEISETGEDDIELDMTGFSFRAEYNHFINDFVALNAGAAYTILTLEEDSTGIEADTSGLFFGFGISVYLSN</sequence>
<proteinExistence type="predicted"/>
<evidence type="ECO:0000313" key="2">
    <source>
        <dbReference type="EMBL" id="SIS52114.1"/>
    </source>
</evidence>
<dbReference type="AlphaFoldDB" id="A0A1N7JSD0"/>
<protein>
    <submittedName>
        <fullName evidence="2">Outer membrane protein beta-barrel domain-containing protein</fullName>
    </submittedName>
</protein>
<dbReference type="RefSeq" id="WP_175607859.1">
    <property type="nucleotide sequence ID" value="NZ_FTOH01000002.1"/>
</dbReference>
<organism evidence="2 3">
    <name type="scientific">Thalassolituus maritimus</name>
    <dbReference type="NCBI Taxonomy" id="484498"/>
    <lineage>
        <taxon>Bacteria</taxon>
        <taxon>Pseudomonadati</taxon>
        <taxon>Pseudomonadota</taxon>
        <taxon>Gammaproteobacteria</taxon>
        <taxon>Oceanospirillales</taxon>
        <taxon>Oceanospirillaceae</taxon>
        <taxon>Thalassolituus</taxon>
    </lineage>
</organism>
<dbReference type="InterPro" id="IPR011250">
    <property type="entry name" value="OMP/PagP_B-barrel"/>
</dbReference>
<dbReference type="Proteomes" id="UP000185639">
    <property type="component" value="Unassembled WGS sequence"/>
</dbReference>